<evidence type="ECO:0000256" key="9">
    <source>
        <dbReference type="RuleBase" id="RU363032"/>
    </source>
</evidence>
<dbReference type="InterPro" id="IPR000515">
    <property type="entry name" value="MetI-like"/>
</dbReference>
<keyword evidence="7 9" id="KW-1133">Transmembrane helix</keyword>
<name>A0A6P2C8M3_9NOCA</name>
<dbReference type="AlphaFoldDB" id="A0A6P2C8M3"/>
<protein>
    <recommendedName>
        <fullName evidence="10">Phosphate transport system permease protein</fullName>
    </recommendedName>
</protein>
<comment type="caution">
    <text evidence="10">Lacks conserved residue(s) required for the propagation of feature annotation.</text>
</comment>
<dbReference type="CDD" id="cd06261">
    <property type="entry name" value="TM_PBP2"/>
    <property type="match status" value="1"/>
</dbReference>
<comment type="similarity">
    <text evidence="2 10">Belongs to the binding-protein-dependent transport system permease family. CysTW subfamily.</text>
</comment>
<evidence type="ECO:0000256" key="2">
    <source>
        <dbReference type="ARBA" id="ARBA00007069"/>
    </source>
</evidence>
<dbReference type="Pfam" id="PF00528">
    <property type="entry name" value="BPD_transp_1"/>
    <property type="match status" value="1"/>
</dbReference>
<dbReference type="EMBL" id="QRCM01000001">
    <property type="protein sequence ID" value="TXG89097.1"/>
    <property type="molecule type" value="Genomic_DNA"/>
</dbReference>
<evidence type="ECO:0000256" key="5">
    <source>
        <dbReference type="ARBA" id="ARBA00022592"/>
    </source>
</evidence>
<feature type="compositionally biased region" description="Basic and acidic residues" evidence="11">
    <location>
        <begin position="35"/>
        <end position="60"/>
    </location>
</feature>
<evidence type="ECO:0000259" key="12">
    <source>
        <dbReference type="PROSITE" id="PS50928"/>
    </source>
</evidence>
<dbReference type="InterPro" id="IPR051124">
    <property type="entry name" value="Phosphate_Transport_Permease"/>
</dbReference>
<evidence type="ECO:0000256" key="1">
    <source>
        <dbReference type="ARBA" id="ARBA00004651"/>
    </source>
</evidence>
<evidence type="ECO:0000256" key="6">
    <source>
        <dbReference type="ARBA" id="ARBA00022692"/>
    </source>
</evidence>
<feature type="transmembrane region" description="Helical" evidence="9">
    <location>
        <begin position="128"/>
        <end position="151"/>
    </location>
</feature>
<evidence type="ECO:0000256" key="4">
    <source>
        <dbReference type="ARBA" id="ARBA00022475"/>
    </source>
</evidence>
<dbReference type="NCBIfam" id="TIGR02138">
    <property type="entry name" value="phosphate_pstC"/>
    <property type="match status" value="1"/>
</dbReference>
<comment type="caution">
    <text evidence="13">The sequence shown here is derived from an EMBL/GenBank/DDBJ whole genome shotgun (WGS) entry which is preliminary data.</text>
</comment>
<organism evidence="13 14">
    <name type="scientific">Rhodococcus rhodnii</name>
    <dbReference type="NCBI Taxonomy" id="38312"/>
    <lineage>
        <taxon>Bacteria</taxon>
        <taxon>Bacillati</taxon>
        <taxon>Actinomycetota</taxon>
        <taxon>Actinomycetes</taxon>
        <taxon>Mycobacteriales</taxon>
        <taxon>Nocardiaceae</taxon>
        <taxon>Rhodococcus</taxon>
    </lineage>
</organism>
<proteinExistence type="inferred from homology"/>
<dbReference type="InterPro" id="IPR035906">
    <property type="entry name" value="MetI-like_sf"/>
</dbReference>
<gene>
    <name evidence="13" type="primary">pstC</name>
    <name evidence="13" type="ORF">DW322_01090</name>
</gene>
<keyword evidence="8 9" id="KW-0472">Membrane</keyword>
<dbReference type="PANTHER" id="PTHR30425:SF1">
    <property type="entry name" value="PHOSPHATE TRANSPORT SYSTEM PERMEASE PROTEIN PSTC"/>
    <property type="match status" value="1"/>
</dbReference>
<accession>A0A6P2C8M3</accession>
<evidence type="ECO:0000256" key="11">
    <source>
        <dbReference type="SAM" id="MobiDB-lite"/>
    </source>
</evidence>
<dbReference type="Proteomes" id="UP000471120">
    <property type="component" value="Unassembled WGS sequence"/>
</dbReference>
<sequence length="364" mass="38233">MSDAPRSNARSTPARPGAGGPNNAVAEADVSSTQTRDDAAPGSREPDPQRDERIRGNAKGRPGDRIFRSLSTGSAAFVSVVIAAIGIFLVWRAVPALSRNEANFLTSREWRTVDIGDMAFGVLDLLQVTVLVSLFALVLAMPVALGIAIFLTSYAPSWLKRPLAYVIDLLAAVPSVVYGLWGLLVFGPAIVPFAEWLNSNLGWFPLFASGSGSIAGGGTIFTAGIVLGVMILPVITAVTREVFVQTPTAHIEAALALGATRWEVVKTTVLPFGKSGYISGSMLGLGRALGETMALYLILRTTSEAFSWSLFDGGSTIASKIALGYAEFNNNIQAGAYIAAGLVLFVLTFVVNAAARAVVAGKKD</sequence>
<dbReference type="Gene3D" id="1.10.3720.10">
    <property type="entry name" value="MetI-like"/>
    <property type="match status" value="1"/>
</dbReference>
<dbReference type="SUPFAM" id="SSF161098">
    <property type="entry name" value="MetI-like"/>
    <property type="match status" value="1"/>
</dbReference>
<dbReference type="PROSITE" id="PS50928">
    <property type="entry name" value="ABC_TM1"/>
    <property type="match status" value="1"/>
</dbReference>
<evidence type="ECO:0000313" key="13">
    <source>
        <dbReference type="EMBL" id="TXG89097.1"/>
    </source>
</evidence>
<comment type="function">
    <text evidence="10">Part of the binding-protein-dependent transport system for phosphate; probably responsible for the translocation of the substrate across the membrane.</text>
</comment>
<dbReference type="GO" id="GO:0006817">
    <property type="term" value="P:phosphate ion transport"/>
    <property type="evidence" value="ECO:0007669"/>
    <property type="project" value="UniProtKB-KW"/>
</dbReference>
<keyword evidence="6 9" id="KW-0812">Transmembrane</keyword>
<keyword evidence="4 10" id="KW-1003">Cell membrane</keyword>
<evidence type="ECO:0000256" key="8">
    <source>
        <dbReference type="ARBA" id="ARBA00023136"/>
    </source>
</evidence>
<dbReference type="PANTHER" id="PTHR30425">
    <property type="entry name" value="PHOSPHATE TRANSPORT SYSTEM PERMEASE PROTEIN PST"/>
    <property type="match status" value="1"/>
</dbReference>
<feature type="transmembrane region" description="Helical" evidence="9">
    <location>
        <begin position="163"/>
        <end position="194"/>
    </location>
</feature>
<evidence type="ECO:0000256" key="10">
    <source>
        <dbReference type="RuleBase" id="RU363054"/>
    </source>
</evidence>
<evidence type="ECO:0000256" key="7">
    <source>
        <dbReference type="ARBA" id="ARBA00022989"/>
    </source>
</evidence>
<dbReference type="GO" id="GO:0005886">
    <property type="term" value="C:plasma membrane"/>
    <property type="evidence" value="ECO:0007669"/>
    <property type="project" value="UniProtKB-SubCell"/>
</dbReference>
<evidence type="ECO:0000256" key="3">
    <source>
        <dbReference type="ARBA" id="ARBA00022448"/>
    </source>
</evidence>
<evidence type="ECO:0000313" key="14">
    <source>
        <dbReference type="Proteomes" id="UP000471120"/>
    </source>
</evidence>
<feature type="domain" description="ABC transmembrane type-1" evidence="12">
    <location>
        <begin position="126"/>
        <end position="355"/>
    </location>
</feature>
<comment type="subcellular location">
    <subcellularLocation>
        <location evidence="1 9">Cell membrane</location>
        <topology evidence="1 9">Multi-pass membrane protein</topology>
    </subcellularLocation>
</comment>
<reference evidence="13 14" key="1">
    <citation type="submission" date="2018-07" db="EMBL/GenBank/DDBJ databases">
        <title>Genome sequence of Rhodococcus rhodnii ATCC 35071 from Rhodnius prolixus.</title>
        <authorList>
            <person name="Patel V."/>
            <person name="Vogel K.J."/>
        </authorList>
    </citation>
    <scope>NUCLEOTIDE SEQUENCE [LARGE SCALE GENOMIC DNA]</scope>
    <source>
        <strain evidence="13 14">ATCC 35071</strain>
    </source>
</reference>
<feature type="transmembrane region" description="Helical" evidence="9">
    <location>
        <begin position="334"/>
        <end position="355"/>
    </location>
</feature>
<dbReference type="InterPro" id="IPR011864">
    <property type="entry name" value="Phosphate_PstC"/>
</dbReference>
<feature type="region of interest" description="Disordered" evidence="11">
    <location>
        <begin position="1"/>
        <end position="60"/>
    </location>
</feature>
<keyword evidence="3 9" id="KW-0813">Transport</keyword>
<dbReference type="GO" id="GO:0005315">
    <property type="term" value="F:phosphate transmembrane transporter activity"/>
    <property type="evidence" value="ECO:0007669"/>
    <property type="project" value="InterPro"/>
</dbReference>
<feature type="transmembrane region" description="Helical" evidence="9">
    <location>
        <begin position="75"/>
        <end position="94"/>
    </location>
</feature>
<keyword evidence="5 10" id="KW-0592">Phosphate transport</keyword>
<feature type="transmembrane region" description="Helical" evidence="9">
    <location>
        <begin position="214"/>
        <end position="235"/>
    </location>
</feature>
<dbReference type="RefSeq" id="WP_040775420.1">
    <property type="nucleotide sequence ID" value="NZ_QRCM01000001.1"/>
</dbReference>